<keyword evidence="2" id="KW-1185">Reference proteome</keyword>
<sequence length="126" mass="13726">MLSPCPVKPFRRRVLAANLHLLKCLHVPDHPSTSVPSFSLLLDRREHRGLLSSGLCHRSSPHEELATALHTLQRSIPRGSVPATSAARASPLPKHGDVVFPSLSCSFSLSSPSYENSFSLSAFTFL</sequence>
<comment type="caution">
    <text evidence="1">The sequence shown here is derived from an EMBL/GenBank/DDBJ whole genome shotgun (WGS) entry which is preliminary data.</text>
</comment>
<evidence type="ECO:0000313" key="1">
    <source>
        <dbReference type="EMBL" id="KAJ6845786.1"/>
    </source>
</evidence>
<dbReference type="GO" id="GO:0016301">
    <property type="term" value="F:kinase activity"/>
    <property type="evidence" value="ECO:0007669"/>
    <property type="project" value="UniProtKB-KW"/>
</dbReference>
<protein>
    <submittedName>
        <fullName evidence="1">Proline-rich receptor-like protein kinase PERK9</fullName>
    </submittedName>
</protein>
<dbReference type="Proteomes" id="UP001140949">
    <property type="component" value="Unassembled WGS sequence"/>
</dbReference>
<reference evidence="1" key="1">
    <citation type="journal article" date="2023" name="GigaByte">
        <title>Genome assembly of the bearded iris, Iris pallida Lam.</title>
        <authorList>
            <person name="Bruccoleri R.E."/>
            <person name="Oakeley E.J."/>
            <person name="Faust A.M.E."/>
            <person name="Altorfer M."/>
            <person name="Dessus-Babus S."/>
            <person name="Burckhardt D."/>
            <person name="Oertli M."/>
            <person name="Naumann U."/>
            <person name="Petersen F."/>
            <person name="Wong J."/>
        </authorList>
    </citation>
    <scope>NUCLEOTIDE SEQUENCE</scope>
    <source>
        <strain evidence="1">GSM-AAB239-AS_SAM_17_03QT</strain>
    </source>
</reference>
<accession>A0AAX6HXM6</accession>
<proteinExistence type="predicted"/>
<keyword evidence="1" id="KW-0675">Receptor</keyword>
<gene>
    <name evidence="1" type="ORF">M6B38_285645</name>
</gene>
<reference evidence="1" key="2">
    <citation type="submission" date="2023-04" db="EMBL/GenBank/DDBJ databases">
        <authorList>
            <person name="Bruccoleri R.E."/>
            <person name="Oakeley E.J."/>
            <person name="Faust A.-M."/>
            <person name="Dessus-Babus S."/>
            <person name="Altorfer M."/>
            <person name="Burckhardt D."/>
            <person name="Oertli M."/>
            <person name="Naumann U."/>
            <person name="Petersen F."/>
            <person name="Wong J."/>
        </authorList>
    </citation>
    <scope>NUCLEOTIDE SEQUENCE</scope>
    <source>
        <strain evidence="1">GSM-AAB239-AS_SAM_17_03QT</strain>
        <tissue evidence="1">Leaf</tissue>
    </source>
</reference>
<organism evidence="1 2">
    <name type="scientific">Iris pallida</name>
    <name type="common">Sweet iris</name>
    <dbReference type="NCBI Taxonomy" id="29817"/>
    <lineage>
        <taxon>Eukaryota</taxon>
        <taxon>Viridiplantae</taxon>
        <taxon>Streptophyta</taxon>
        <taxon>Embryophyta</taxon>
        <taxon>Tracheophyta</taxon>
        <taxon>Spermatophyta</taxon>
        <taxon>Magnoliopsida</taxon>
        <taxon>Liliopsida</taxon>
        <taxon>Asparagales</taxon>
        <taxon>Iridaceae</taxon>
        <taxon>Iridoideae</taxon>
        <taxon>Irideae</taxon>
        <taxon>Iris</taxon>
    </lineage>
</organism>
<evidence type="ECO:0000313" key="2">
    <source>
        <dbReference type="Proteomes" id="UP001140949"/>
    </source>
</evidence>
<dbReference type="EMBL" id="JANAVB010005798">
    <property type="protein sequence ID" value="KAJ6845786.1"/>
    <property type="molecule type" value="Genomic_DNA"/>
</dbReference>
<keyword evidence="1" id="KW-0808">Transferase</keyword>
<name>A0AAX6HXM6_IRIPA</name>
<keyword evidence="1" id="KW-0418">Kinase</keyword>
<dbReference type="AlphaFoldDB" id="A0AAX6HXM6"/>